<evidence type="ECO:0000256" key="6">
    <source>
        <dbReference type="SAM" id="SignalP"/>
    </source>
</evidence>
<dbReference type="SUPFAM" id="SSF50242">
    <property type="entry name" value="TIMP-like"/>
    <property type="match status" value="1"/>
</dbReference>
<comment type="caution">
    <text evidence="8">The sequence shown here is derived from an EMBL/GenBank/DDBJ whole genome shotgun (WGS) entry which is preliminary data.</text>
</comment>
<dbReference type="PANTHER" id="PTHR11844:SF25">
    <property type="entry name" value="NTR DOMAIN-CONTAINING PROTEIN"/>
    <property type="match status" value="1"/>
</dbReference>
<keyword evidence="4" id="KW-0479">Metal-binding</keyword>
<feature type="disulfide bond" evidence="5">
    <location>
        <begin position="26"/>
        <end position="122"/>
    </location>
</feature>
<keyword evidence="4" id="KW-0862">Zinc</keyword>
<dbReference type="GO" id="GO:0008191">
    <property type="term" value="F:metalloendopeptidase inhibitor activity"/>
    <property type="evidence" value="ECO:0007669"/>
    <property type="project" value="InterPro"/>
</dbReference>
<comment type="subcellular location">
    <subcellularLocation>
        <location evidence="1">Secreted</location>
    </subcellularLocation>
</comment>
<reference evidence="8" key="1">
    <citation type="journal article" date="2020" name="Ecol. Evol.">
        <title>Genome structure and content of the rice root-knot nematode (Meloidogyne graminicola).</title>
        <authorList>
            <person name="Phan N.T."/>
            <person name="Danchin E.G.J."/>
            <person name="Klopp C."/>
            <person name="Perfus-Barbeoch L."/>
            <person name="Kozlowski D.K."/>
            <person name="Koutsovoulos G.D."/>
            <person name="Lopez-Roques C."/>
            <person name="Bouchez O."/>
            <person name="Zahm M."/>
            <person name="Besnard G."/>
            <person name="Bellafiore S."/>
        </authorList>
    </citation>
    <scope>NUCLEOTIDE SEQUENCE</scope>
    <source>
        <strain evidence="8">VN-18</strain>
    </source>
</reference>
<dbReference type="InterPro" id="IPR001134">
    <property type="entry name" value="Netrin_domain"/>
</dbReference>
<dbReference type="EMBL" id="JABEBT010000014">
    <property type="protein sequence ID" value="KAF7638198.1"/>
    <property type="molecule type" value="Genomic_DNA"/>
</dbReference>
<feature type="binding site" evidence="4">
    <location>
        <position position="24"/>
    </location>
    <ligand>
        <name>Zn(2+)</name>
        <dbReference type="ChEBI" id="CHEBI:29105"/>
        <note>ligand shared with metalloproteinase partner</note>
    </ligand>
</feature>
<dbReference type="PROSITE" id="PS50189">
    <property type="entry name" value="NTR"/>
    <property type="match status" value="1"/>
</dbReference>
<dbReference type="GO" id="GO:0046872">
    <property type="term" value="F:metal ion binding"/>
    <property type="evidence" value="ECO:0007669"/>
    <property type="project" value="UniProtKB-KW"/>
</dbReference>
<evidence type="ECO:0000259" key="7">
    <source>
        <dbReference type="PROSITE" id="PS50189"/>
    </source>
</evidence>
<name>A0A8S9ZY36_9BILA</name>
<dbReference type="Proteomes" id="UP000605970">
    <property type="component" value="Unassembled WGS sequence"/>
</dbReference>
<dbReference type="SMART" id="SM00206">
    <property type="entry name" value="NTR"/>
    <property type="match status" value="1"/>
</dbReference>
<keyword evidence="9" id="KW-1185">Reference proteome</keyword>
<dbReference type="GO" id="GO:0002020">
    <property type="term" value="F:protease binding"/>
    <property type="evidence" value="ECO:0007669"/>
    <property type="project" value="TreeGrafter"/>
</dbReference>
<dbReference type="Pfam" id="PF00965">
    <property type="entry name" value="TIMP"/>
    <property type="match status" value="1"/>
</dbReference>
<dbReference type="InterPro" id="IPR001820">
    <property type="entry name" value="TIMP"/>
</dbReference>
<feature type="signal peptide" evidence="6">
    <location>
        <begin position="1"/>
        <end position="23"/>
    </location>
</feature>
<evidence type="ECO:0000256" key="4">
    <source>
        <dbReference type="PIRSR" id="PIRSR601820-1"/>
    </source>
</evidence>
<evidence type="ECO:0000313" key="8">
    <source>
        <dbReference type="EMBL" id="KAF7638198.1"/>
    </source>
</evidence>
<dbReference type="Gene3D" id="2.40.50.120">
    <property type="match status" value="1"/>
</dbReference>
<organism evidence="8 9">
    <name type="scientific">Meloidogyne graminicola</name>
    <dbReference type="NCBI Taxonomy" id="189291"/>
    <lineage>
        <taxon>Eukaryota</taxon>
        <taxon>Metazoa</taxon>
        <taxon>Ecdysozoa</taxon>
        <taxon>Nematoda</taxon>
        <taxon>Chromadorea</taxon>
        <taxon>Rhabditida</taxon>
        <taxon>Tylenchina</taxon>
        <taxon>Tylenchomorpha</taxon>
        <taxon>Tylenchoidea</taxon>
        <taxon>Meloidogynidae</taxon>
        <taxon>Meloidogyninae</taxon>
        <taxon>Meloidogyne</taxon>
    </lineage>
</organism>
<feature type="disulfide bond" evidence="5">
    <location>
        <begin position="24"/>
        <end position="95"/>
    </location>
</feature>
<dbReference type="GO" id="GO:0031012">
    <property type="term" value="C:extracellular matrix"/>
    <property type="evidence" value="ECO:0007669"/>
    <property type="project" value="TreeGrafter"/>
</dbReference>
<keyword evidence="3 5" id="KW-1015">Disulfide bond</keyword>
<accession>A0A8S9ZY36</accession>
<feature type="domain" description="NTR" evidence="7">
    <location>
        <begin position="24"/>
        <end position="145"/>
    </location>
</feature>
<keyword evidence="2" id="KW-0964">Secreted</keyword>
<evidence type="ECO:0000313" key="9">
    <source>
        <dbReference type="Proteomes" id="UP000605970"/>
    </source>
</evidence>
<keyword evidence="6" id="KW-0732">Signal</keyword>
<evidence type="ECO:0000256" key="1">
    <source>
        <dbReference type="ARBA" id="ARBA00004613"/>
    </source>
</evidence>
<feature type="chain" id="PRO_5035935913" evidence="6">
    <location>
        <begin position="24"/>
        <end position="145"/>
    </location>
</feature>
<dbReference type="GO" id="GO:0051045">
    <property type="term" value="P:negative regulation of membrane protein ectodomain proteolysis"/>
    <property type="evidence" value="ECO:0007669"/>
    <property type="project" value="TreeGrafter"/>
</dbReference>
<evidence type="ECO:0000256" key="5">
    <source>
        <dbReference type="PIRSR" id="PIRSR601820-3"/>
    </source>
</evidence>
<dbReference type="OrthoDB" id="5792739at2759"/>
<dbReference type="AlphaFoldDB" id="A0A8S9ZY36"/>
<sequence>MKIFIFNFFTIFIILNQINKINLCKCIQLPIQTKYCNSNWVAHIKVINKEEVNNESLFRDIRYSVKYIKIYKDKKENKTCKYNYYIYTASSSAACGVLLNKGNEYLLGGIYFDNNLKKISSCGLVEDWNNLTNEDKKEKTKKTIK</sequence>
<proteinExistence type="predicted"/>
<gene>
    <name evidence="8" type="ORF">Mgra_00002427</name>
</gene>
<protein>
    <submittedName>
        <fullName evidence="8">NTR domain-containing protein</fullName>
    </submittedName>
</protein>
<evidence type="ECO:0000256" key="3">
    <source>
        <dbReference type="ARBA" id="ARBA00023157"/>
    </source>
</evidence>
<evidence type="ECO:0000256" key="2">
    <source>
        <dbReference type="ARBA" id="ARBA00022525"/>
    </source>
</evidence>
<dbReference type="PANTHER" id="PTHR11844">
    <property type="entry name" value="METALLOPROTEASE INHIBITOR"/>
    <property type="match status" value="1"/>
</dbReference>
<dbReference type="GO" id="GO:0005615">
    <property type="term" value="C:extracellular space"/>
    <property type="evidence" value="ECO:0007669"/>
    <property type="project" value="TreeGrafter"/>
</dbReference>
<dbReference type="InterPro" id="IPR008993">
    <property type="entry name" value="TIMP-like_OB-fold"/>
</dbReference>